<feature type="signal peptide" evidence="2">
    <location>
        <begin position="1"/>
        <end position="19"/>
    </location>
</feature>
<dbReference type="RefSeq" id="WP_229933385.1">
    <property type="nucleotide sequence ID" value="NZ_CAJHOF010000017.1"/>
</dbReference>
<evidence type="ECO:0000256" key="1">
    <source>
        <dbReference type="SAM" id="Coils"/>
    </source>
</evidence>
<keyword evidence="2" id="KW-0732">Signal</keyword>
<sequence>MKKWLAFFIFLLSAQTAFACLCIGEITQSFQKYEVELTKALKAQQKSLKKLQMNVEDTTSKLDEQNKLLSVENRIFKDEILKQQKLVFELTKKINLR</sequence>
<reference evidence="3 4" key="1">
    <citation type="submission" date="2020-11" db="EMBL/GenBank/DDBJ databases">
        <authorList>
            <person name="Peeters C."/>
        </authorList>
    </citation>
    <scope>NUCLEOTIDE SEQUENCE [LARGE SCALE GENOMIC DNA]</scope>
    <source>
        <strain evidence="3 4">LMG 7974</strain>
    </source>
</reference>
<keyword evidence="1" id="KW-0175">Coiled coil</keyword>
<name>A0ABN7KBN0_9BACT</name>
<feature type="chain" id="PRO_5045673709" description="Lipoprotein" evidence="2">
    <location>
        <begin position="20"/>
        <end position="97"/>
    </location>
</feature>
<feature type="coiled-coil region" evidence="1">
    <location>
        <begin position="34"/>
        <end position="68"/>
    </location>
</feature>
<gene>
    <name evidence="3" type="ORF">LMG7974_01606</name>
</gene>
<proteinExistence type="predicted"/>
<accession>A0ABN7KBN0</accession>
<protein>
    <recommendedName>
        <fullName evidence="5">Lipoprotein</fullName>
    </recommendedName>
</protein>
<evidence type="ECO:0000313" key="3">
    <source>
        <dbReference type="EMBL" id="CAD7289529.1"/>
    </source>
</evidence>
<dbReference type="PROSITE" id="PS51257">
    <property type="entry name" value="PROKAR_LIPOPROTEIN"/>
    <property type="match status" value="1"/>
</dbReference>
<evidence type="ECO:0000313" key="4">
    <source>
        <dbReference type="Proteomes" id="UP000789803"/>
    </source>
</evidence>
<evidence type="ECO:0000256" key="2">
    <source>
        <dbReference type="SAM" id="SignalP"/>
    </source>
</evidence>
<comment type="caution">
    <text evidence="3">The sequence shown here is derived from an EMBL/GenBank/DDBJ whole genome shotgun (WGS) entry which is preliminary data.</text>
</comment>
<organism evidence="3 4">
    <name type="scientific">Campylobacter majalis</name>
    <dbReference type="NCBI Taxonomy" id="2790656"/>
    <lineage>
        <taxon>Bacteria</taxon>
        <taxon>Pseudomonadati</taxon>
        <taxon>Campylobacterota</taxon>
        <taxon>Epsilonproteobacteria</taxon>
        <taxon>Campylobacterales</taxon>
        <taxon>Campylobacteraceae</taxon>
        <taxon>Campylobacter</taxon>
    </lineage>
</organism>
<dbReference type="Proteomes" id="UP000789803">
    <property type="component" value="Unassembled WGS sequence"/>
</dbReference>
<dbReference type="EMBL" id="CAJHOF010000017">
    <property type="protein sequence ID" value="CAD7289529.1"/>
    <property type="molecule type" value="Genomic_DNA"/>
</dbReference>
<evidence type="ECO:0008006" key="5">
    <source>
        <dbReference type="Google" id="ProtNLM"/>
    </source>
</evidence>
<keyword evidence="4" id="KW-1185">Reference proteome</keyword>